<evidence type="ECO:0000256" key="1">
    <source>
        <dbReference type="SAM" id="Coils"/>
    </source>
</evidence>
<feature type="coiled-coil region" evidence="1">
    <location>
        <begin position="208"/>
        <end position="263"/>
    </location>
</feature>
<keyword evidence="4" id="KW-0269">Exonuclease</keyword>
<dbReference type="Pfam" id="PF13476">
    <property type="entry name" value="AAA_23"/>
    <property type="match status" value="1"/>
</dbReference>
<dbReference type="InterPro" id="IPR038729">
    <property type="entry name" value="Rad50/SbcC_AAA"/>
</dbReference>
<dbReference type="Gene3D" id="3.40.50.300">
    <property type="entry name" value="P-loop containing nucleotide triphosphate hydrolases"/>
    <property type="match status" value="2"/>
</dbReference>
<dbReference type="GO" id="GO:0006302">
    <property type="term" value="P:double-strand break repair"/>
    <property type="evidence" value="ECO:0007669"/>
    <property type="project" value="InterPro"/>
</dbReference>
<protein>
    <submittedName>
        <fullName evidence="4">Exonuclease SbcC</fullName>
    </submittedName>
</protein>
<keyword evidence="1" id="KW-0175">Coiled coil</keyword>
<organism evidence="4 5">
    <name type="scientific">Malikia granosa</name>
    <dbReference type="NCBI Taxonomy" id="263067"/>
    <lineage>
        <taxon>Bacteria</taxon>
        <taxon>Pseudomonadati</taxon>
        <taxon>Pseudomonadota</taxon>
        <taxon>Betaproteobacteria</taxon>
        <taxon>Burkholderiales</taxon>
        <taxon>Comamonadaceae</taxon>
        <taxon>Malikia</taxon>
    </lineage>
</organism>
<feature type="coiled-coil region" evidence="1">
    <location>
        <begin position="988"/>
        <end position="1056"/>
    </location>
</feature>
<dbReference type="SUPFAM" id="SSF52540">
    <property type="entry name" value="P-loop containing nucleoside triphosphate hydrolases"/>
    <property type="match status" value="1"/>
</dbReference>
<dbReference type="OrthoDB" id="9795626at2"/>
<dbReference type="EMBL" id="PVLQ01000004">
    <property type="protein sequence ID" value="PRD67167.1"/>
    <property type="molecule type" value="Genomic_DNA"/>
</dbReference>
<dbReference type="Proteomes" id="UP000238589">
    <property type="component" value="Unassembled WGS sequence"/>
</dbReference>
<keyword evidence="4" id="KW-0378">Hydrolase</keyword>
<feature type="coiled-coil region" evidence="1">
    <location>
        <begin position="455"/>
        <end position="482"/>
    </location>
</feature>
<name>A0A2S9K9S8_9BURK</name>
<evidence type="ECO:0000259" key="3">
    <source>
        <dbReference type="Pfam" id="PF13476"/>
    </source>
</evidence>
<proteinExistence type="predicted"/>
<dbReference type="PANTHER" id="PTHR32114">
    <property type="entry name" value="ABC TRANSPORTER ABCH.3"/>
    <property type="match status" value="1"/>
</dbReference>
<feature type="coiled-coil region" evidence="1">
    <location>
        <begin position="864"/>
        <end position="960"/>
    </location>
</feature>
<feature type="coiled-coil region" evidence="1">
    <location>
        <begin position="718"/>
        <end position="797"/>
    </location>
</feature>
<evidence type="ECO:0000256" key="2">
    <source>
        <dbReference type="SAM" id="MobiDB-lite"/>
    </source>
</evidence>
<feature type="domain" description="Rad50/SbcC-type AAA" evidence="3">
    <location>
        <begin position="7"/>
        <end position="229"/>
    </location>
</feature>
<dbReference type="GO" id="GO:0004527">
    <property type="term" value="F:exonuclease activity"/>
    <property type="evidence" value="ECO:0007669"/>
    <property type="project" value="UniProtKB-KW"/>
</dbReference>
<feature type="coiled-coil region" evidence="1">
    <location>
        <begin position="637"/>
        <end position="692"/>
    </location>
</feature>
<dbReference type="PANTHER" id="PTHR32114:SF2">
    <property type="entry name" value="ABC TRANSPORTER ABCH.3"/>
    <property type="match status" value="1"/>
</dbReference>
<keyword evidence="5" id="KW-1185">Reference proteome</keyword>
<keyword evidence="4" id="KW-0540">Nuclease</keyword>
<gene>
    <name evidence="4" type="ORF">C6P64_00325</name>
</gene>
<sequence>MRILAIRGRNLASLSNGFEVDFTAEPLASAGLFAITGPTGAGKSTLLDALCLALYERTPRLSRANSRSESVPDVGEHAIGSSDPRNLLRRGAGEGWAEVDFVGSDGQGYRSRWTVRRARGKQDGKLQASEISLSRLADGQLLGDHRKTETLRQIEAVIGLNFEQFTRAVLLAQNDFATFLKAGDDERAELLQTLTGTETFSRLSVLAFERMKDERKALDQLYQQLQDCQPLAPEERAQAEAGLIDANRQLQALERERGALTERQNWHRQREQLLGQQAEAETRLAVAQTMHAAAQDRRACLQQLERVQPARPIATEIERAQAALAAEQSAIEQLQAQASQAGHELERLGAAQQQALLQQQAARQALAEARPLIEQARTLDGLIAASVPREQQAVQSHADAARTLAQAQVQQQQTAARQQQDSQELQAVQQWLEQHEGRRELAQGWPRWQALFERANALQSRRAAEQEQAESLQQQVQQQTDQLAQGQAGLAGADASCAQAQHRLEQATAACAGSDAAALAADKSALQARRESLREFAQLGQQLQQLDLRHAQLLDKQKTPSDALADADRQLAVLAQQLPADQAALESVQQALQAARLAASASAEALRASLQPGLPCPVCGSTEHPQAQATAAVDALLEVLESQAKASRRTLDEQLRQQAGAEAQRQFAAQALSELEAELAALAGEREATRSAWQAHERQADCSALASDQHEPWLAQQLAAVQVALQQIEQREAQLRAQLREREQAQLALDQARSGRDDWRLRVQALQQQAALTAQQLQAALQQRARIEQDTEALLEQLDAAFARAAWREQWLADPQAYCARLREQVQEWTSASERCAALQAGLQLLAQQADSRQQACEQAGRLEQTQAQALQQIEAELAQYRQQRAALFGGDPADQVTARLQSEVEQADQRQASALEALQQAREQQTRLQEAQHQTGLRLAQQQRELQQARLALQRWLDDFNAAQGEAAAALGSAELTTLLATPADAIAREREALQQLDAEMQQAQAVLQDRAQMLRQHEAGRSQIDDTAELERLAQELAQRLQAATDALAGLRLELAQDDERLQRSAGIRERLEVQAARTRTWEQLGELIGSADGKKFRNFAQQLTLDILLDYANAHLQGLTRRYRILRLRDSLGLLVVDQDMGDEQRSVHSLSGGESFLVSLALALGLASLSSHRVKVESLFIDEGFGSLDAESLNIAIDALDRLQAMGRKVGVISHVQEMTERIGTRVRVSRLSGGASRIVVEGR</sequence>
<dbReference type="GO" id="GO:0016887">
    <property type="term" value="F:ATP hydrolysis activity"/>
    <property type="evidence" value="ECO:0007669"/>
    <property type="project" value="InterPro"/>
</dbReference>
<dbReference type="RefSeq" id="WP_105746607.1">
    <property type="nucleotide sequence ID" value="NZ_PVLQ01000004.1"/>
</dbReference>
<feature type="region of interest" description="Disordered" evidence="2">
    <location>
        <begin position="64"/>
        <end position="84"/>
    </location>
</feature>
<dbReference type="Pfam" id="PF13558">
    <property type="entry name" value="SbcC_Walker_B"/>
    <property type="match status" value="1"/>
</dbReference>
<dbReference type="AlphaFoldDB" id="A0A2S9K9S8"/>
<dbReference type="InterPro" id="IPR027417">
    <property type="entry name" value="P-loop_NTPase"/>
</dbReference>
<accession>A0A2S9K9S8</accession>
<reference evidence="4 5" key="1">
    <citation type="submission" date="2018-03" db="EMBL/GenBank/DDBJ databases">
        <title>Comparative genomics illustrates the genes involved in a hyperalkaliphilic mechanisms of Serpentinomonas isolated from highly-alkaline calcium-rich serpentinized springs.</title>
        <authorList>
            <person name="Suzuki S."/>
            <person name="Ishii S."/>
            <person name="Walworth N."/>
            <person name="Bird L."/>
            <person name="Kuenen J.G."/>
            <person name="Nealson K.H."/>
        </authorList>
    </citation>
    <scope>NUCLEOTIDE SEQUENCE [LARGE SCALE GENOMIC DNA]</scope>
    <source>
        <strain evidence="4 5">P1</strain>
    </source>
</reference>
<evidence type="ECO:0000313" key="4">
    <source>
        <dbReference type="EMBL" id="PRD67167.1"/>
    </source>
</evidence>
<comment type="caution">
    <text evidence="4">The sequence shown here is derived from an EMBL/GenBank/DDBJ whole genome shotgun (WGS) entry which is preliminary data.</text>
</comment>
<feature type="coiled-coil region" evidence="1">
    <location>
        <begin position="317"/>
        <end position="351"/>
    </location>
</feature>
<evidence type="ECO:0000313" key="5">
    <source>
        <dbReference type="Proteomes" id="UP000238589"/>
    </source>
</evidence>